<dbReference type="PANTHER" id="PTHR43046">
    <property type="entry name" value="GDP-MANNOSE MANNOSYL HYDROLASE"/>
    <property type="match status" value="1"/>
</dbReference>
<accession>A0ABR6EGJ3</accession>
<comment type="caution">
    <text evidence="6">The sequence shown here is derived from an EMBL/GenBank/DDBJ whole genome shotgun (WGS) entry which is preliminary data.</text>
</comment>
<evidence type="ECO:0000313" key="6">
    <source>
        <dbReference type="EMBL" id="MBB1244458.1"/>
    </source>
</evidence>
<protein>
    <submittedName>
        <fullName evidence="6">NUDIX domain-containing protein</fullName>
    </submittedName>
</protein>
<evidence type="ECO:0000313" key="7">
    <source>
        <dbReference type="Proteomes" id="UP000766698"/>
    </source>
</evidence>
<comment type="similarity">
    <text evidence="2 4">Belongs to the Nudix hydrolase family.</text>
</comment>
<dbReference type="PANTHER" id="PTHR43046:SF16">
    <property type="entry name" value="ADP-RIBOSE PYROPHOSPHATASE YJHB-RELATED"/>
    <property type="match status" value="1"/>
</dbReference>
<feature type="domain" description="Nudix hydrolase" evidence="5">
    <location>
        <begin position="12"/>
        <end position="142"/>
    </location>
</feature>
<dbReference type="Gene3D" id="3.90.79.10">
    <property type="entry name" value="Nucleoside Triphosphate Pyrophosphohydrolase"/>
    <property type="match status" value="1"/>
</dbReference>
<dbReference type="EMBL" id="WMLF01000158">
    <property type="protein sequence ID" value="MBB1244458.1"/>
    <property type="molecule type" value="Genomic_DNA"/>
</dbReference>
<evidence type="ECO:0000256" key="4">
    <source>
        <dbReference type="RuleBase" id="RU003476"/>
    </source>
</evidence>
<dbReference type="InterPro" id="IPR015797">
    <property type="entry name" value="NUDIX_hydrolase-like_dom_sf"/>
</dbReference>
<reference evidence="7" key="1">
    <citation type="journal article" date="2020" name="Syst. Appl. Microbiol.">
        <title>Streptomyces alkaliterrae sp. nov., isolated from an alkaline soil, and emended descriptions of Streptomyces alkaliphilus, Streptomyces calidiresistens and Streptomyces durbertensis.</title>
        <authorList>
            <person name="Swiecimska M."/>
            <person name="Golinska P."/>
            <person name="Nouioui I."/>
            <person name="Wypij M."/>
            <person name="Rai M."/>
            <person name="Sangal V."/>
            <person name="Goodfellow M."/>
        </authorList>
    </citation>
    <scope>NUCLEOTIDE SEQUENCE [LARGE SCALE GENOMIC DNA]</scope>
    <source>
        <strain evidence="7">DSM 104538</strain>
    </source>
</reference>
<dbReference type="SUPFAM" id="SSF55811">
    <property type="entry name" value="Nudix"/>
    <property type="match status" value="1"/>
</dbReference>
<dbReference type="Pfam" id="PF00293">
    <property type="entry name" value="NUDIX"/>
    <property type="match status" value="1"/>
</dbReference>
<gene>
    <name evidence="6" type="ORF">GL263_12925</name>
</gene>
<name>A0ABR6EGJ3_9ACTN</name>
<evidence type="ECO:0000256" key="1">
    <source>
        <dbReference type="ARBA" id="ARBA00001946"/>
    </source>
</evidence>
<dbReference type="InterPro" id="IPR020476">
    <property type="entry name" value="Nudix_hydrolase"/>
</dbReference>
<comment type="cofactor">
    <cofactor evidence="1">
        <name>Mg(2+)</name>
        <dbReference type="ChEBI" id="CHEBI:18420"/>
    </cofactor>
</comment>
<dbReference type="PROSITE" id="PS51462">
    <property type="entry name" value="NUDIX"/>
    <property type="match status" value="1"/>
</dbReference>
<dbReference type="PRINTS" id="PR00502">
    <property type="entry name" value="NUDIXFAMILY"/>
</dbReference>
<evidence type="ECO:0000259" key="5">
    <source>
        <dbReference type="PROSITE" id="PS51462"/>
    </source>
</evidence>
<keyword evidence="7" id="KW-1185">Reference proteome</keyword>
<proteinExistence type="inferred from homology"/>
<evidence type="ECO:0000256" key="3">
    <source>
        <dbReference type="ARBA" id="ARBA00022801"/>
    </source>
</evidence>
<organism evidence="6 7">
    <name type="scientific">Streptomyces durbertensis</name>
    <dbReference type="NCBI Taxonomy" id="2448886"/>
    <lineage>
        <taxon>Bacteria</taxon>
        <taxon>Bacillati</taxon>
        <taxon>Actinomycetota</taxon>
        <taxon>Actinomycetes</taxon>
        <taxon>Kitasatosporales</taxon>
        <taxon>Streptomycetaceae</taxon>
        <taxon>Streptomyces</taxon>
    </lineage>
</organism>
<dbReference type="InterPro" id="IPR000086">
    <property type="entry name" value="NUDIX_hydrolase_dom"/>
</dbReference>
<dbReference type="InterPro" id="IPR020084">
    <property type="entry name" value="NUDIX_hydrolase_CS"/>
</dbReference>
<evidence type="ECO:0000256" key="2">
    <source>
        <dbReference type="ARBA" id="ARBA00005582"/>
    </source>
</evidence>
<keyword evidence="3 4" id="KW-0378">Hydrolase</keyword>
<dbReference type="PROSITE" id="PS00893">
    <property type="entry name" value="NUDIX_BOX"/>
    <property type="match status" value="1"/>
</dbReference>
<dbReference type="Proteomes" id="UP000766698">
    <property type="component" value="Unassembled WGS sequence"/>
</dbReference>
<sequence length="146" mass="16462">MALLDFDTRSAEDTRQAGYALVTLWHGERLLLVRVRGRDCWELPGGRLEPGETARQAAARELREETGEFVAEAKLRFLGYATTSLGPERRVLLGALFGAEVAEAPGRFTANDEISEVRWWDGLEALPRLQTVDTHLASLTRREWPR</sequence>